<evidence type="ECO:0000259" key="5">
    <source>
        <dbReference type="PROSITE" id="PS50977"/>
    </source>
</evidence>
<dbReference type="PANTHER" id="PTHR30055:SF234">
    <property type="entry name" value="HTH-TYPE TRANSCRIPTIONAL REGULATOR BETI"/>
    <property type="match status" value="1"/>
</dbReference>
<feature type="DNA-binding region" description="H-T-H motif" evidence="4">
    <location>
        <begin position="34"/>
        <end position="53"/>
    </location>
</feature>
<sequence>MSDKNPLLRSDAQRNRDAVLATAMRLLGQKPEASIQEIADASGVGRTTVYRHFPSREDLVRALFAMVVDEQRAVVAAAIAEGDTAAAILRRLGPEIVGIGERYRFLDTHRDLVIDDPLKHPSPAEPLLAWLVAAHGRGEVRTDLPPDWSYAMIRALAVGANEEVVAGRRSPEEAGRLLGDTLVRAFTT</sequence>
<evidence type="ECO:0000256" key="3">
    <source>
        <dbReference type="ARBA" id="ARBA00023163"/>
    </source>
</evidence>
<keyword evidence="1" id="KW-0805">Transcription regulation</keyword>
<feature type="domain" description="HTH tetR-type" evidence="5">
    <location>
        <begin position="13"/>
        <end position="71"/>
    </location>
</feature>
<comment type="caution">
    <text evidence="6">The sequence shown here is derived from an EMBL/GenBank/DDBJ whole genome shotgun (WGS) entry which is preliminary data.</text>
</comment>
<name>A0ABV3GGX0_MICGL</name>
<reference evidence="6 7" key="1">
    <citation type="submission" date="2024-06" db="EMBL/GenBank/DDBJ databases">
        <title>The Natural Products Discovery Center: Release of the First 8490 Sequenced Strains for Exploring Actinobacteria Biosynthetic Diversity.</title>
        <authorList>
            <person name="Kalkreuter E."/>
            <person name="Kautsar S.A."/>
            <person name="Yang D."/>
            <person name="Bader C.D."/>
            <person name="Teijaro C.N."/>
            <person name="Fluegel L."/>
            <person name="Davis C.M."/>
            <person name="Simpson J.R."/>
            <person name="Lauterbach L."/>
            <person name="Steele A.D."/>
            <person name="Gui C."/>
            <person name="Meng S."/>
            <person name="Li G."/>
            <person name="Viehrig K."/>
            <person name="Ye F."/>
            <person name="Su P."/>
            <person name="Kiefer A.F."/>
            <person name="Nichols A."/>
            <person name="Cepeda A.J."/>
            <person name="Yan W."/>
            <person name="Fan B."/>
            <person name="Jiang Y."/>
            <person name="Adhikari A."/>
            <person name="Zheng C.-J."/>
            <person name="Schuster L."/>
            <person name="Cowan T.M."/>
            <person name="Smanski M.J."/>
            <person name="Chevrette M.G."/>
            <person name="De Carvalho L.P.S."/>
            <person name="Shen B."/>
        </authorList>
    </citation>
    <scope>NUCLEOTIDE SEQUENCE [LARGE SCALE GENOMIC DNA]</scope>
    <source>
        <strain evidence="6 7">NPDC050100</strain>
    </source>
</reference>
<keyword evidence="2 4" id="KW-0238">DNA-binding</keyword>
<organism evidence="6 7">
    <name type="scientific">Microtetraspora glauca</name>
    <dbReference type="NCBI Taxonomy" id="1996"/>
    <lineage>
        <taxon>Bacteria</taxon>
        <taxon>Bacillati</taxon>
        <taxon>Actinomycetota</taxon>
        <taxon>Actinomycetes</taxon>
        <taxon>Streptosporangiales</taxon>
        <taxon>Streptosporangiaceae</taxon>
        <taxon>Microtetraspora</taxon>
    </lineage>
</organism>
<proteinExistence type="predicted"/>
<dbReference type="Proteomes" id="UP001551675">
    <property type="component" value="Unassembled WGS sequence"/>
</dbReference>
<gene>
    <name evidence="6" type="ORF">AB0I59_19955</name>
</gene>
<dbReference type="InterPro" id="IPR050109">
    <property type="entry name" value="HTH-type_TetR-like_transc_reg"/>
</dbReference>
<keyword evidence="7" id="KW-1185">Reference proteome</keyword>
<dbReference type="PROSITE" id="PS50977">
    <property type="entry name" value="HTH_TETR_2"/>
    <property type="match status" value="1"/>
</dbReference>
<dbReference type="InterPro" id="IPR009057">
    <property type="entry name" value="Homeodomain-like_sf"/>
</dbReference>
<evidence type="ECO:0000313" key="7">
    <source>
        <dbReference type="Proteomes" id="UP001551675"/>
    </source>
</evidence>
<accession>A0ABV3GGX0</accession>
<dbReference type="Pfam" id="PF00440">
    <property type="entry name" value="TetR_N"/>
    <property type="match status" value="1"/>
</dbReference>
<dbReference type="SUPFAM" id="SSF46689">
    <property type="entry name" value="Homeodomain-like"/>
    <property type="match status" value="1"/>
</dbReference>
<protein>
    <submittedName>
        <fullName evidence="6">Helix-turn-helix domain-containing protein</fullName>
    </submittedName>
</protein>
<evidence type="ECO:0000256" key="1">
    <source>
        <dbReference type="ARBA" id="ARBA00023015"/>
    </source>
</evidence>
<dbReference type="PANTHER" id="PTHR30055">
    <property type="entry name" value="HTH-TYPE TRANSCRIPTIONAL REGULATOR RUTR"/>
    <property type="match status" value="1"/>
</dbReference>
<dbReference type="RefSeq" id="WP_358134665.1">
    <property type="nucleotide sequence ID" value="NZ_JBFALK010000010.1"/>
</dbReference>
<keyword evidence="3" id="KW-0804">Transcription</keyword>
<dbReference type="EMBL" id="JBFALK010000010">
    <property type="protein sequence ID" value="MEV0970908.1"/>
    <property type="molecule type" value="Genomic_DNA"/>
</dbReference>
<dbReference type="Gene3D" id="1.10.357.10">
    <property type="entry name" value="Tetracycline Repressor, domain 2"/>
    <property type="match status" value="1"/>
</dbReference>
<evidence type="ECO:0000256" key="4">
    <source>
        <dbReference type="PROSITE-ProRule" id="PRU00335"/>
    </source>
</evidence>
<evidence type="ECO:0000313" key="6">
    <source>
        <dbReference type="EMBL" id="MEV0970908.1"/>
    </source>
</evidence>
<evidence type="ECO:0000256" key="2">
    <source>
        <dbReference type="ARBA" id="ARBA00023125"/>
    </source>
</evidence>
<dbReference type="InterPro" id="IPR001647">
    <property type="entry name" value="HTH_TetR"/>
</dbReference>